<feature type="transmembrane region" description="Helical" evidence="1">
    <location>
        <begin position="362"/>
        <end position="385"/>
    </location>
</feature>
<sequence length="455" mass="47435">MMASPAAPTPTMNAGSGKTGAAAVAGTAGTVTGTATGAALAGVLCWLLLGDLGIAMRDRAALPSGLELLRVAGASDTTTSLLLSMMPAMLSMLVVPLVGWHSDRFRSRWGRRRPFLFVAAPVGCAALAGAAFSPALGAALHALLGAWSPGAQTSRLAVFGVFWTVFDCAALCALSLFTGLVNDVVPFGWLGRFYALFRIVGLSAGIAFHTWLFALTERHLATILAGTGIVFGSCILLMCVMVKESPAPASSSERSRTLLPRGVAVRPLLWAIGIFVCASATFNPFNTFYQFFAHAAGLPKATLGLLTASGYVVSIVSAFGIGWLVDRYGAVRVSAVVMTVYCAAATLGWFTVTDAASFKVFYLVHVIVSGAWFTAAASMPMALFPRARFVQYNATKDFIVVGTTIVLGALQGPVLDFSNHDYRLTLLSGAVSGLLCLLCMARLLAARGALPSTAG</sequence>
<name>A0A562RHA3_9BURK</name>
<dbReference type="PANTHER" id="PTHR23528:SF1">
    <property type="entry name" value="MAJOR FACILITATOR SUPERFAMILY (MFS) PROFILE DOMAIN-CONTAINING PROTEIN"/>
    <property type="match status" value="1"/>
</dbReference>
<reference evidence="2 3" key="1">
    <citation type="journal article" date="2015" name="Stand. Genomic Sci.">
        <title>Genomic Encyclopedia of Bacterial and Archaeal Type Strains, Phase III: the genomes of soil and plant-associated and newly described type strains.</title>
        <authorList>
            <person name="Whitman W.B."/>
            <person name="Woyke T."/>
            <person name="Klenk H.P."/>
            <person name="Zhou Y."/>
            <person name="Lilburn T.G."/>
            <person name="Beck B.J."/>
            <person name="De Vos P."/>
            <person name="Vandamme P."/>
            <person name="Eisen J.A."/>
            <person name="Garrity G."/>
            <person name="Hugenholtz P."/>
            <person name="Kyrpides N.C."/>
        </authorList>
    </citation>
    <scope>NUCLEOTIDE SEQUENCE [LARGE SCALE GENOMIC DNA]</scope>
    <source>
        <strain evidence="2 3">CGMCC 1.10822</strain>
    </source>
</reference>
<keyword evidence="1" id="KW-0812">Transmembrane</keyword>
<dbReference type="Proteomes" id="UP000318431">
    <property type="component" value="Unassembled WGS sequence"/>
</dbReference>
<feature type="transmembrane region" description="Helical" evidence="1">
    <location>
        <begin position="426"/>
        <end position="445"/>
    </location>
</feature>
<organism evidence="2 3">
    <name type="scientific">Pseudoduganella lurida</name>
    <dbReference type="NCBI Taxonomy" id="1036180"/>
    <lineage>
        <taxon>Bacteria</taxon>
        <taxon>Pseudomonadati</taxon>
        <taxon>Pseudomonadota</taxon>
        <taxon>Betaproteobacteria</taxon>
        <taxon>Burkholderiales</taxon>
        <taxon>Oxalobacteraceae</taxon>
        <taxon>Telluria group</taxon>
        <taxon>Pseudoduganella</taxon>
    </lineage>
</organism>
<accession>A0A562RHA3</accession>
<evidence type="ECO:0000313" key="2">
    <source>
        <dbReference type="EMBL" id="TWI67746.1"/>
    </source>
</evidence>
<keyword evidence="1" id="KW-1133">Transmembrane helix</keyword>
<feature type="transmembrane region" description="Helical" evidence="1">
    <location>
        <begin position="302"/>
        <end position="324"/>
    </location>
</feature>
<feature type="transmembrane region" description="Helical" evidence="1">
    <location>
        <begin position="193"/>
        <end position="214"/>
    </location>
</feature>
<evidence type="ECO:0000256" key="1">
    <source>
        <dbReference type="SAM" id="Phobius"/>
    </source>
</evidence>
<dbReference type="Gene3D" id="1.20.1250.20">
    <property type="entry name" value="MFS general substrate transporter like domains"/>
    <property type="match status" value="1"/>
</dbReference>
<feature type="transmembrane region" description="Helical" evidence="1">
    <location>
        <begin position="114"/>
        <end position="136"/>
    </location>
</feature>
<keyword evidence="1" id="KW-0472">Membrane</keyword>
<proteinExistence type="predicted"/>
<feature type="transmembrane region" description="Helical" evidence="1">
    <location>
        <begin position="156"/>
        <end position="181"/>
    </location>
</feature>
<feature type="transmembrane region" description="Helical" evidence="1">
    <location>
        <begin position="397"/>
        <end position="414"/>
    </location>
</feature>
<dbReference type="InterPro" id="IPR036259">
    <property type="entry name" value="MFS_trans_sf"/>
</dbReference>
<dbReference type="EMBL" id="VLLB01000002">
    <property type="protein sequence ID" value="TWI67746.1"/>
    <property type="molecule type" value="Genomic_DNA"/>
</dbReference>
<dbReference type="OrthoDB" id="8877752at2"/>
<comment type="caution">
    <text evidence="2">The sequence shown here is derived from an EMBL/GenBank/DDBJ whole genome shotgun (WGS) entry which is preliminary data.</text>
</comment>
<evidence type="ECO:0000313" key="3">
    <source>
        <dbReference type="Proteomes" id="UP000318431"/>
    </source>
</evidence>
<feature type="transmembrane region" description="Helical" evidence="1">
    <location>
        <begin position="21"/>
        <end position="49"/>
    </location>
</feature>
<keyword evidence="3" id="KW-1185">Reference proteome</keyword>
<dbReference type="Pfam" id="PF13347">
    <property type="entry name" value="MFS_2"/>
    <property type="match status" value="1"/>
</dbReference>
<protein>
    <submittedName>
        <fullName evidence="2">MFS transporter</fullName>
    </submittedName>
</protein>
<dbReference type="SUPFAM" id="SSF103473">
    <property type="entry name" value="MFS general substrate transporter"/>
    <property type="match status" value="1"/>
</dbReference>
<dbReference type="AlphaFoldDB" id="A0A562RHA3"/>
<feature type="transmembrane region" description="Helical" evidence="1">
    <location>
        <begin position="263"/>
        <end position="282"/>
    </location>
</feature>
<dbReference type="RefSeq" id="WP_145648653.1">
    <property type="nucleotide sequence ID" value="NZ_VLLB01000002.1"/>
</dbReference>
<feature type="transmembrane region" description="Helical" evidence="1">
    <location>
        <begin position="331"/>
        <end position="350"/>
    </location>
</feature>
<feature type="transmembrane region" description="Helical" evidence="1">
    <location>
        <begin position="220"/>
        <end position="242"/>
    </location>
</feature>
<dbReference type="PANTHER" id="PTHR23528">
    <property type="match status" value="1"/>
</dbReference>
<feature type="transmembrane region" description="Helical" evidence="1">
    <location>
        <begin position="81"/>
        <end position="102"/>
    </location>
</feature>
<gene>
    <name evidence="2" type="ORF">IP91_01865</name>
</gene>